<feature type="compositionally biased region" description="Low complexity" evidence="1">
    <location>
        <begin position="528"/>
        <end position="540"/>
    </location>
</feature>
<evidence type="ECO:0000256" key="1">
    <source>
        <dbReference type="SAM" id="MobiDB-lite"/>
    </source>
</evidence>
<reference evidence="3 5" key="2">
    <citation type="submission" date="2023-09" db="EMBL/GenBank/DDBJ databases">
        <title>Complete-Gapless Cercospora beticola genome.</title>
        <authorList>
            <person name="Wyatt N.A."/>
            <person name="Spanner R.E."/>
            <person name="Bolton M.D."/>
        </authorList>
    </citation>
    <scope>NUCLEOTIDE SEQUENCE [LARGE SCALE GENOMIC DNA]</scope>
    <source>
        <strain evidence="3">Cb09-40</strain>
    </source>
</reference>
<dbReference type="CDD" id="cd22249">
    <property type="entry name" value="UDM1_RNF168_RNF169-like"/>
    <property type="match status" value="1"/>
</dbReference>
<dbReference type="OrthoDB" id="3357341at2759"/>
<feature type="compositionally biased region" description="Low complexity" evidence="1">
    <location>
        <begin position="359"/>
        <end position="371"/>
    </location>
</feature>
<feature type="compositionally biased region" description="Polar residues" evidence="1">
    <location>
        <begin position="455"/>
        <end position="473"/>
    </location>
</feature>
<evidence type="ECO:0000313" key="4">
    <source>
        <dbReference type="Proteomes" id="UP000230605"/>
    </source>
</evidence>
<reference evidence="2 4" key="1">
    <citation type="submission" date="2015-10" db="EMBL/GenBank/DDBJ databases">
        <title>The cercosporin biosynthetic gene cluster was horizontally transferred to several fungal lineages and shown to be expanded in Cercospora beticola based on microsynteny with recipient genomes.</title>
        <authorList>
            <person name="De Jonge R."/>
            <person name="Ebert M.K."/>
            <person name="Suttle J.C."/>
            <person name="Jurick Ii W.M."/>
            <person name="Secor G.A."/>
            <person name="Thomma B.P."/>
            <person name="Van De Peer Y."/>
            <person name="Bolton M.D."/>
        </authorList>
    </citation>
    <scope>NUCLEOTIDE SEQUENCE [LARGE SCALE GENOMIC DNA]</scope>
    <source>
        <strain evidence="2 4">09-40</strain>
    </source>
</reference>
<dbReference type="EMBL" id="LKMD01000100">
    <property type="protein sequence ID" value="PIB01239.1"/>
    <property type="molecule type" value="Genomic_DNA"/>
</dbReference>
<gene>
    <name evidence="2" type="ORF">CB0940_01471</name>
    <name evidence="3" type="ORF">RHO25_001517</name>
</gene>
<feature type="compositionally biased region" description="Basic and acidic residues" evidence="1">
    <location>
        <begin position="412"/>
        <end position="449"/>
    </location>
</feature>
<evidence type="ECO:0000313" key="3">
    <source>
        <dbReference type="EMBL" id="WPA96909.1"/>
    </source>
</evidence>
<protein>
    <submittedName>
        <fullName evidence="2">Uncharacterized protein</fullName>
    </submittedName>
</protein>
<evidence type="ECO:0000313" key="5">
    <source>
        <dbReference type="Proteomes" id="UP001302367"/>
    </source>
</evidence>
<dbReference type="EMBL" id="CP134184">
    <property type="protein sequence ID" value="WPA96909.1"/>
    <property type="molecule type" value="Genomic_DNA"/>
</dbReference>
<evidence type="ECO:0000313" key="2">
    <source>
        <dbReference type="EMBL" id="PIB01239.1"/>
    </source>
</evidence>
<dbReference type="Proteomes" id="UP000230605">
    <property type="component" value="Chromosome 1"/>
</dbReference>
<keyword evidence="5" id="KW-1185">Reference proteome</keyword>
<dbReference type="Proteomes" id="UP001302367">
    <property type="component" value="Chromosome 1"/>
</dbReference>
<organism evidence="2 4">
    <name type="scientific">Cercospora beticola</name>
    <name type="common">Sugarbeet leaf spot fungus</name>
    <dbReference type="NCBI Taxonomy" id="122368"/>
    <lineage>
        <taxon>Eukaryota</taxon>
        <taxon>Fungi</taxon>
        <taxon>Dikarya</taxon>
        <taxon>Ascomycota</taxon>
        <taxon>Pezizomycotina</taxon>
        <taxon>Dothideomycetes</taxon>
        <taxon>Dothideomycetidae</taxon>
        <taxon>Mycosphaerellales</taxon>
        <taxon>Mycosphaerellaceae</taxon>
        <taxon>Cercospora</taxon>
    </lineage>
</organism>
<sequence length="577" mass="63404">MLDENLPVYFLKPAADGIKHHRDVYHSHHGSTPAPSYALHNTDPASTSPAHKNCYAVALFDAYNPDILFGEVLARPDWTQPTLNQEEIRRNGGVPPPPQPVLPHDFAVQLYNPDQQVRVDIKEGKWGASDSYEFSLPLIAFRTPSASYLDRGQSDPASLSITPKINFVWRKESKLSRDLICYMTGKSTDIEVKKKSKKDPDIAVALWRSMRELTIYESNMDRLELEDPKGMEITLLLSAVVIKDLYFASKDGLREVFNVSQAPNERKLSGGGRKLSNPNNRMMHPPVSIVGAPALSHHPPSAVYGAGLPPGRAAQSTTALPKLNTAMQKVAPYSAALPPEKPPLNNINNRPPFHTAAATSTAALPTTTSSSPKPPPPHADPRSQWEIEAETARLKAQAEAEAKLERRKQKEKAKADEAERKRLQRMVEEEEKTRRRKELEVEKETERLRKLYGVQQPQPQQANIARPHTTTGHRPSPPQQPPRRSFGSNGLPSIPQGRPAASHVSSRPPPLAPSSRPGMYLQPGAGGSAMMSGGNPSASMLNVSGGQQPKKKKSSFFGLRSGSDEGGKLTKKGSTMW</sequence>
<proteinExistence type="predicted"/>
<feature type="region of interest" description="Disordered" evidence="1">
    <location>
        <begin position="24"/>
        <end position="45"/>
    </location>
</feature>
<name>A0A2G5I8X6_CERBT</name>
<dbReference type="AlphaFoldDB" id="A0A2G5I8X6"/>
<feature type="compositionally biased region" description="Basic and acidic residues" evidence="1">
    <location>
        <begin position="379"/>
        <end position="404"/>
    </location>
</feature>
<accession>A0A2G5I8X6</accession>
<feature type="region of interest" description="Disordered" evidence="1">
    <location>
        <begin position="359"/>
        <end position="577"/>
    </location>
</feature>